<dbReference type="PANTHER" id="PTHR11439">
    <property type="entry name" value="GAG-POL-RELATED RETROTRANSPOSON"/>
    <property type="match status" value="1"/>
</dbReference>
<dbReference type="PANTHER" id="PTHR11439:SF524">
    <property type="entry name" value="RNA-DIRECTED DNA POLYMERASE, PROTEIN KINASE RLK-PELLE-DLSV FAMILY"/>
    <property type="match status" value="1"/>
</dbReference>
<proteinExistence type="predicted"/>
<reference evidence="2" key="2">
    <citation type="submission" date="2025-08" db="UniProtKB">
        <authorList>
            <consortium name="RefSeq"/>
        </authorList>
    </citation>
    <scope>IDENTIFICATION</scope>
    <source>
        <tissue evidence="2">Leaf</tissue>
    </source>
</reference>
<protein>
    <submittedName>
        <fullName evidence="2">Uncharacterized protein LOC109130860</fullName>
    </submittedName>
</protein>
<gene>
    <name evidence="2" type="primary">LOC109130860</name>
</gene>
<dbReference type="RefSeq" id="XP_019096479.1">
    <property type="nucleotide sequence ID" value="XM_019240934.1"/>
</dbReference>
<organism evidence="1 2">
    <name type="scientific">Camelina sativa</name>
    <name type="common">False flax</name>
    <name type="synonym">Myagrum sativum</name>
    <dbReference type="NCBI Taxonomy" id="90675"/>
    <lineage>
        <taxon>Eukaryota</taxon>
        <taxon>Viridiplantae</taxon>
        <taxon>Streptophyta</taxon>
        <taxon>Embryophyta</taxon>
        <taxon>Tracheophyta</taxon>
        <taxon>Spermatophyta</taxon>
        <taxon>Magnoliopsida</taxon>
        <taxon>eudicotyledons</taxon>
        <taxon>Gunneridae</taxon>
        <taxon>Pentapetalae</taxon>
        <taxon>rosids</taxon>
        <taxon>malvids</taxon>
        <taxon>Brassicales</taxon>
        <taxon>Brassicaceae</taxon>
        <taxon>Camelineae</taxon>
        <taxon>Camelina</taxon>
    </lineage>
</organism>
<keyword evidence="1" id="KW-1185">Reference proteome</keyword>
<evidence type="ECO:0000313" key="1">
    <source>
        <dbReference type="Proteomes" id="UP000694864"/>
    </source>
</evidence>
<sequence length="157" mass="17590">MTDLGQLHHFLGITFTRSSTGLNLHQRNYATDIISYASMSNCKPCLTLVYTHGKLAEDDEPPVADPTLYRSLAGALQYFTFTRPDISFAVQQICLFMHDLWESHFHALKRILRYLQGNLDHGLHFYTNSATTLTAYSNAAYVSPNSADSLTAHSDAD</sequence>
<reference evidence="1" key="1">
    <citation type="journal article" date="2014" name="Nat. Commun.">
        <title>The emerging biofuel crop Camelina sativa retains a highly undifferentiated hexaploid genome structure.</title>
        <authorList>
            <person name="Kagale S."/>
            <person name="Koh C."/>
            <person name="Nixon J."/>
            <person name="Bollina V."/>
            <person name="Clarke W.E."/>
            <person name="Tuteja R."/>
            <person name="Spillane C."/>
            <person name="Robinson S.J."/>
            <person name="Links M.G."/>
            <person name="Clarke C."/>
            <person name="Higgins E.E."/>
            <person name="Huebert T."/>
            <person name="Sharpe A.G."/>
            <person name="Parkin I.A."/>
        </authorList>
    </citation>
    <scope>NUCLEOTIDE SEQUENCE [LARGE SCALE GENOMIC DNA]</scope>
    <source>
        <strain evidence="1">cv. DH55</strain>
    </source>
</reference>
<evidence type="ECO:0000313" key="2">
    <source>
        <dbReference type="RefSeq" id="XP_019096479.1"/>
    </source>
</evidence>
<name>A0ABM1RBU1_CAMSA</name>
<dbReference type="GeneID" id="109130860"/>
<dbReference type="Proteomes" id="UP000694864">
    <property type="component" value="Chromosome 19"/>
</dbReference>
<accession>A0ABM1RBU1</accession>